<organism evidence="8 9">
    <name type="scientific">Gracilibacillus xinjiangensis</name>
    <dbReference type="NCBI Taxonomy" id="1193282"/>
    <lineage>
        <taxon>Bacteria</taxon>
        <taxon>Bacillati</taxon>
        <taxon>Bacillota</taxon>
        <taxon>Bacilli</taxon>
        <taxon>Bacillales</taxon>
        <taxon>Bacillaceae</taxon>
        <taxon>Gracilibacillus</taxon>
    </lineage>
</organism>
<gene>
    <name evidence="8" type="ORF">ACFOY7_16740</name>
</gene>
<reference evidence="9" key="1">
    <citation type="journal article" date="2019" name="Int. J. Syst. Evol. Microbiol.">
        <title>The Global Catalogue of Microorganisms (GCM) 10K type strain sequencing project: providing services to taxonomists for standard genome sequencing and annotation.</title>
        <authorList>
            <consortium name="The Broad Institute Genomics Platform"/>
            <consortium name="The Broad Institute Genome Sequencing Center for Infectious Disease"/>
            <person name="Wu L."/>
            <person name="Ma J."/>
        </authorList>
    </citation>
    <scope>NUCLEOTIDE SEQUENCE [LARGE SCALE GENOMIC DNA]</scope>
    <source>
        <strain evidence="9">CCUG 37865</strain>
    </source>
</reference>
<evidence type="ECO:0000256" key="5">
    <source>
        <dbReference type="ARBA" id="ARBA00023136"/>
    </source>
</evidence>
<protein>
    <submittedName>
        <fullName evidence="8">BMP family protein</fullName>
    </submittedName>
</protein>
<keyword evidence="4" id="KW-0732">Signal</keyword>
<keyword evidence="6" id="KW-0449">Lipoprotein</keyword>
<evidence type="ECO:0000313" key="9">
    <source>
        <dbReference type="Proteomes" id="UP001595882"/>
    </source>
</evidence>
<feature type="domain" description="ABC transporter substrate-binding protein PnrA-like" evidence="7">
    <location>
        <begin position="35"/>
        <end position="319"/>
    </location>
</feature>
<dbReference type="InterPro" id="IPR050957">
    <property type="entry name" value="BMP_lipoprotein"/>
</dbReference>
<dbReference type="InterPro" id="IPR003760">
    <property type="entry name" value="PnrA-like"/>
</dbReference>
<dbReference type="PANTHER" id="PTHR34296">
    <property type="entry name" value="TRANSCRIPTIONAL ACTIVATOR PROTEIN MED"/>
    <property type="match status" value="1"/>
</dbReference>
<evidence type="ECO:0000256" key="2">
    <source>
        <dbReference type="ARBA" id="ARBA00008610"/>
    </source>
</evidence>
<dbReference type="SUPFAM" id="SSF53822">
    <property type="entry name" value="Periplasmic binding protein-like I"/>
    <property type="match status" value="1"/>
</dbReference>
<name>A0ABV8X006_9BACI</name>
<dbReference type="EMBL" id="JBHSDT010000008">
    <property type="protein sequence ID" value="MFC4404718.1"/>
    <property type="molecule type" value="Genomic_DNA"/>
</dbReference>
<comment type="subcellular location">
    <subcellularLocation>
        <location evidence="1">Cell membrane</location>
        <topology evidence="1">Lipid-anchor</topology>
    </subcellularLocation>
</comment>
<accession>A0ABV8X006</accession>
<dbReference type="PROSITE" id="PS51257">
    <property type="entry name" value="PROKAR_LIPOPROTEIN"/>
    <property type="match status" value="1"/>
</dbReference>
<evidence type="ECO:0000259" key="7">
    <source>
        <dbReference type="Pfam" id="PF02608"/>
    </source>
</evidence>
<dbReference type="Gene3D" id="3.40.50.2300">
    <property type="match status" value="2"/>
</dbReference>
<keyword evidence="5" id="KW-0472">Membrane</keyword>
<comment type="caution">
    <text evidence="8">The sequence shown here is derived from an EMBL/GenBank/DDBJ whole genome shotgun (WGS) entry which is preliminary data.</text>
</comment>
<evidence type="ECO:0000313" key="8">
    <source>
        <dbReference type="EMBL" id="MFC4404718.1"/>
    </source>
</evidence>
<dbReference type="PANTHER" id="PTHR34296:SF2">
    <property type="entry name" value="ABC TRANSPORTER GUANOSINE-BINDING PROTEIN NUPN"/>
    <property type="match status" value="1"/>
</dbReference>
<sequence length="323" mass="35215">MKIQPICLLFLLLIGIIGCSQQTSTFENKTKIGIMLSDVGLGDQSFSDSAFYGLEQARDQLGILFDYRELAEVGDYETGLKELIMQGNDLVIGLGYMMVEELEKVAQEYPEQQFVIVDGDIDLPNVMNVNFKEQEGSFLIGAIAGLKTNTDTVGFIGGEDTPLIRKFLSGFKQGVAATNPDAEVLERFAGSFGNDKLGEDIAFELIVEGADYLYPAAGFTGTGVIKKAQEMGAYSFGVDSDQYYLGEETVVSSMMKNIDVAMYRLASDLVENGHLPNEDLLLGLDDNGVGIAPVRVISMTKSEKDRIEELTNDIISGSIAIRE</sequence>
<keyword evidence="9" id="KW-1185">Reference proteome</keyword>
<evidence type="ECO:0000256" key="3">
    <source>
        <dbReference type="ARBA" id="ARBA00022475"/>
    </source>
</evidence>
<evidence type="ECO:0000256" key="4">
    <source>
        <dbReference type="ARBA" id="ARBA00022729"/>
    </source>
</evidence>
<dbReference type="Pfam" id="PF02608">
    <property type="entry name" value="Bmp"/>
    <property type="match status" value="1"/>
</dbReference>
<dbReference type="InterPro" id="IPR028082">
    <property type="entry name" value="Peripla_BP_I"/>
</dbReference>
<evidence type="ECO:0000256" key="6">
    <source>
        <dbReference type="ARBA" id="ARBA00023288"/>
    </source>
</evidence>
<dbReference type="RefSeq" id="WP_390253628.1">
    <property type="nucleotide sequence ID" value="NZ_JBHSDT010000008.1"/>
</dbReference>
<dbReference type="CDD" id="cd06354">
    <property type="entry name" value="PBP1_PrnA-like"/>
    <property type="match status" value="1"/>
</dbReference>
<dbReference type="Proteomes" id="UP001595882">
    <property type="component" value="Unassembled WGS sequence"/>
</dbReference>
<proteinExistence type="inferred from homology"/>
<evidence type="ECO:0000256" key="1">
    <source>
        <dbReference type="ARBA" id="ARBA00004193"/>
    </source>
</evidence>
<keyword evidence="3" id="KW-1003">Cell membrane</keyword>
<comment type="similarity">
    <text evidence="2">Belongs to the BMP lipoprotein family.</text>
</comment>